<sequence length="66" mass="8053">YYLTNDSDKDFDNETNEYEIHNEAPISLTIYSDDFFTIDQIEQFHKIYTLYPMHVVIEDEKAREKR</sequence>
<organism evidence="1 2">
    <name type="scientific">Dentiscutata erythropus</name>
    <dbReference type="NCBI Taxonomy" id="1348616"/>
    <lineage>
        <taxon>Eukaryota</taxon>
        <taxon>Fungi</taxon>
        <taxon>Fungi incertae sedis</taxon>
        <taxon>Mucoromycota</taxon>
        <taxon>Glomeromycotina</taxon>
        <taxon>Glomeromycetes</taxon>
        <taxon>Diversisporales</taxon>
        <taxon>Gigasporaceae</taxon>
        <taxon>Dentiscutata</taxon>
    </lineage>
</organism>
<name>A0A9N9P6U8_9GLOM</name>
<evidence type="ECO:0000313" key="1">
    <source>
        <dbReference type="EMBL" id="CAG8795399.1"/>
    </source>
</evidence>
<gene>
    <name evidence="1" type="ORF">DERYTH_LOCUS22270</name>
</gene>
<proteinExistence type="predicted"/>
<dbReference type="EMBL" id="CAJVPY010030412">
    <property type="protein sequence ID" value="CAG8795399.1"/>
    <property type="molecule type" value="Genomic_DNA"/>
</dbReference>
<comment type="caution">
    <text evidence="1">The sequence shown here is derived from an EMBL/GenBank/DDBJ whole genome shotgun (WGS) entry which is preliminary data.</text>
</comment>
<evidence type="ECO:0000313" key="2">
    <source>
        <dbReference type="Proteomes" id="UP000789405"/>
    </source>
</evidence>
<feature type="non-terminal residue" evidence="1">
    <location>
        <position position="66"/>
    </location>
</feature>
<keyword evidence="2" id="KW-1185">Reference proteome</keyword>
<dbReference type="AlphaFoldDB" id="A0A9N9P6U8"/>
<accession>A0A9N9P6U8</accession>
<feature type="non-terminal residue" evidence="1">
    <location>
        <position position="1"/>
    </location>
</feature>
<dbReference type="Proteomes" id="UP000789405">
    <property type="component" value="Unassembled WGS sequence"/>
</dbReference>
<protein>
    <submittedName>
        <fullName evidence="1">21405_t:CDS:1</fullName>
    </submittedName>
</protein>
<reference evidence="1" key="1">
    <citation type="submission" date="2021-06" db="EMBL/GenBank/DDBJ databases">
        <authorList>
            <person name="Kallberg Y."/>
            <person name="Tangrot J."/>
            <person name="Rosling A."/>
        </authorList>
    </citation>
    <scope>NUCLEOTIDE SEQUENCE</scope>
    <source>
        <strain evidence="1">MA453B</strain>
    </source>
</reference>